<feature type="domain" description="Glycosyl transferase family 1" evidence="1">
    <location>
        <begin position="185"/>
        <end position="350"/>
    </location>
</feature>
<dbReference type="CDD" id="cd03807">
    <property type="entry name" value="GT4_WbnK-like"/>
    <property type="match status" value="1"/>
</dbReference>
<dbReference type="Pfam" id="PF13439">
    <property type="entry name" value="Glyco_transf_4"/>
    <property type="match status" value="1"/>
</dbReference>
<evidence type="ECO:0000313" key="3">
    <source>
        <dbReference type="EMBL" id="PSL12940.1"/>
    </source>
</evidence>
<evidence type="ECO:0000259" key="1">
    <source>
        <dbReference type="Pfam" id="PF00534"/>
    </source>
</evidence>
<dbReference type="SUPFAM" id="SSF53756">
    <property type="entry name" value="UDP-Glycosyltransferase/glycogen phosphorylase"/>
    <property type="match status" value="1"/>
</dbReference>
<dbReference type="Proteomes" id="UP000242133">
    <property type="component" value="Unassembled WGS sequence"/>
</dbReference>
<feature type="domain" description="Glycosyltransferase subfamily 4-like N-terminal" evidence="2">
    <location>
        <begin position="12"/>
        <end position="176"/>
    </location>
</feature>
<dbReference type="OrthoDB" id="5906768at2"/>
<dbReference type="Gene3D" id="3.40.50.2000">
    <property type="entry name" value="Glycogen Phosphorylase B"/>
    <property type="match status" value="2"/>
</dbReference>
<protein>
    <submittedName>
        <fullName evidence="3">Glycosyltransferase involved in cell wall biosynthesis</fullName>
    </submittedName>
</protein>
<dbReference type="GO" id="GO:1901135">
    <property type="term" value="P:carbohydrate derivative metabolic process"/>
    <property type="evidence" value="ECO:0007669"/>
    <property type="project" value="UniProtKB-ARBA"/>
</dbReference>
<evidence type="ECO:0000259" key="2">
    <source>
        <dbReference type="Pfam" id="PF13439"/>
    </source>
</evidence>
<reference evidence="3 4" key="1">
    <citation type="submission" date="2018-03" db="EMBL/GenBank/DDBJ databases">
        <title>Genomic Encyclopedia of Archaeal and Bacterial Type Strains, Phase II (KMG-II): from individual species to whole genera.</title>
        <authorList>
            <person name="Goeker M."/>
        </authorList>
    </citation>
    <scope>NUCLEOTIDE SEQUENCE [LARGE SCALE GENOMIC DNA]</scope>
    <source>
        <strain evidence="3 4">DSM 17586</strain>
    </source>
</reference>
<accession>A0A2P8ETY0</accession>
<dbReference type="AlphaFoldDB" id="A0A2P8ETY0"/>
<dbReference type="InterPro" id="IPR028098">
    <property type="entry name" value="Glyco_trans_4-like_N"/>
</dbReference>
<dbReference type="PANTHER" id="PTHR12526:SF638">
    <property type="entry name" value="SPORE COAT PROTEIN SA"/>
    <property type="match status" value="1"/>
</dbReference>
<dbReference type="InterPro" id="IPR001296">
    <property type="entry name" value="Glyco_trans_1"/>
</dbReference>
<organism evidence="3 4">
    <name type="scientific">Marinobacterium halophilum</name>
    <dbReference type="NCBI Taxonomy" id="267374"/>
    <lineage>
        <taxon>Bacteria</taxon>
        <taxon>Pseudomonadati</taxon>
        <taxon>Pseudomonadota</taxon>
        <taxon>Gammaproteobacteria</taxon>
        <taxon>Oceanospirillales</taxon>
        <taxon>Oceanospirillaceae</taxon>
        <taxon>Marinobacterium</taxon>
    </lineage>
</organism>
<keyword evidence="4" id="KW-1185">Reference proteome</keyword>
<dbReference type="EMBL" id="PYGI01000015">
    <property type="protein sequence ID" value="PSL12940.1"/>
    <property type="molecule type" value="Genomic_DNA"/>
</dbReference>
<gene>
    <name evidence="3" type="ORF">CLV44_115117</name>
</gene>
<comment type="caution">
    <text evidence="3">The sequence shown here is derived from an EMBL/GenBank/DDBJ whole genome shotgun (WGS) entry which is preliminary data.</text>
</comment>
<dbReference type="GO" id="GO:0016757">
    <property type="term" value="F:glycosyltransferase activity"/>
    <property type="evidence" value="ECO:0007669"/>
    <property type="project" value="InterPro"/>
</dbReference>
<dbReference type="Pfam" id="PF00534">
    <property type="entry name" value="Glycos_transf_1"/>
    <property type="match status" value="1"/>
</dbReference>
<keyword evidence="3" id="KW-0808">Transferase</keyword>
<name>A0A2P8ETY0_9GAMM</name>
<proteinExistence type="predicted"/>
<dbReference type="RefSeq" id="WP_106592257.1">
    <property type="nucleotide sequence ID" value="NZ_PYGI01000015.1"/>
</dbReference>
<dbReference type="PANTHER" id="PTHR12526">
    <property type="entry name" value="GLYCOSYLTRANSFERASE"/>
    <property type="match status" value="1"/>
</dbReference>
<sequence>MKVAHVIIGLNVGGAELMLKRLIESHSQQSDIEHVVISLTDQGVLGGQLNEQGVELHCLGMFSIAKGPAAFFKLRKLLRRLRPDVVHTWMYHADLLGGLAASSVGLRNLVWCIRSTDIRKGGSKVTLLIRKLCAWLSGRLPRVIVCAADASRQVHETVGYAPNKMQVIPNGFDLDKLLSTHTSITSIRDDLGISHDCKLVVSVGRYNPVKDHKTFIKAAGKVAAQRNGVKFMLVGRDLEHSNPQLMALIDATGQADAFYLLGERNDVSACLQASDVFCLHSVTEGFPNVLGEAMAVGLPCVTTDVGDAAYLLDKPEWVVPAASPDRLAEKLSAMLSLPVAERAALGDAAATRIREHFTMDVISRRYYDLYTSLINSK</sequence>
<evidence type="ECO:0000313" key="4">
    <source>
        <dbReference type="Proteomes" id="UP000242133"/>
    </source>
</evidence>